<dbReference type="PANTHER" id="PTHR42085">
    <property type="entry name" value="F-BOX DOMAIN-CONTAINING PROTEIN"/>
    <property type="match status" value="1"/>
</dbReference>
<protein>
    <submittedName>
        <fullName evidence="2">Uncharacterized protein</fullName>
    </submittedName>
</protein>
<comment type="caution">
    <text evidence="2">The sequence shown here is derived from an EMBL/GenBank/DDBJ whole genome shotgun (WGS) entry which is preliminary data.</text>
</comment>
<dbReference type="AlphaFoldDB" id="A0A4U0V124"/>
<evidence type="ECO:0000256" key="1">
    <source>
        <dbReference type="SAM" id="MobiDB-lite"/>
    </source>
</evidence>
<dbReference type="EMBL" id="NAJP01000025">
    <property type="protein sequence ID" value="TKA42033.1"/>
    <property type="molecule type" value="Genomic_DNA"/>
</dbReference>
<evidence type="ECO:0000313" key="3">
    <source>
        <dbReference type="Proteomes" id="UP000310066"/>
    </source>
</evidence>
<sequence length="395" mass="45081">MSKQVRREALKIYFAENIFRIDMYALIPGPLRETGYMSALARWFRAMSTPGRDALKTVHIDDIFYRTQDEAKEALLYYTKGLAEAGCGVADGVLFVEARISDFEVSVDKPFWTNNPTSDFARVKQQHEPLLPLLKLPRVLRDQIYSEVLIEDDMIDTQPWMFYEGRTLTWQPPPLLQTCRRIRNEASKIYYGENTFYIHDGAADNLVPHLLELLGSLDPELRLALRCVRLGSVIILGDDRGNSRRGRTDNDMDEIVRLDIRDNMKDLASAGLALAPGTLHVPCGLLCVWAKNGVPREWIEGWANELNVDFARMKRELMRGRSEDEVCAEHRANVERDHARAAAEVLSRKKGAWDDASSDVELTPWTWYTTATSRARECHRSGPGEEQQDPAMLRP</sequence>
<gene>
    <name evidence="2" type="ORF">B0A54_06714</name>
</gene>
<reference evidence="2 3" key="1">
    <citation type="submission" date="2017-03" db="EMBL/GenBank/DDBJ databases">
        <title>Genomes of endolithic fungi from Antarctica.</title>
        <authorList>
            <person name="Coleine C."/>
            <person name="Masonjones S."/>
            <person name="Stajich J.E."/>
        </authorList>
    </citation>
    <scope>NUCLEOTIDE SEQUENCE [LARGE SCALE GENOMIC DNA]</scope>
    <source>
        <strain evidence="2 3">CCFEE 5311</strain>
    </source>
</reference>
<dbReference type="PANTHER" id="PTHR42085:SF1">
    <property type="entry name" value="F-BOX DOMAIN-CONTAINING PROTEIN"/>
    <property type="match status" value="1"/>
</dbReference>
<evidence type="ECO:0000313" key="2">
    <source>
        <dbReference type="EMBL" id="TKA42033.1"/>
    </source>
</evidence>
<name>A0A4U0V124_9PEZI</name>
<organism evidence="2 3">
    <name type="scientific">Friedmanniomyces endolithicus</name>
    <dbReference type="NCBI Taxonomy" id="329885"/>
    <lineage>
        <taxon>Eukaryota</taxon>
        <taxon>Fungi</taxon>
        <taxon>Dikarya</taxon>
        <taxon>Ascomycota</taxon>
        <taxon>Pezizomycotina</taxon>
        <taxon>Dothideomycetes</taxon>
        <taxon>Dothideomycetidae</taxon>
        <taxon>Mycosphaerellales</taxon>
        <taxon>Teratosphaeriaceae</taxon>
        <taxon>Friedmanniomyces</taxon>
    </lineage>
</organism>
<proteinExistence type="predicted"/>
<accession>A0A4U0V124</accession>
<dbReference type="InterPro" id="IPR038883">
    <property type="entry name" value="AN11006-like"/>
</dbReference>
<dbReference type="OrthoDB" id="62952at2759"/>
<dbReference type="Proteomes" id="UP000310066">
    <property type="component" value="Unassembled WGS sequence"/>
</dbReference>
<feature type="region of interest" description="Disordered" evidence="1">
    <location>
        <begin position="376"/>
        <end position="395"/>
    </location>
</feature>